<dbReference type="Proteomes" id="UP000078561">
    <property type="component" value="Unassembled WGS sequence"/>
</dbReference>
<proteinExistence type="predicted"/>
<gene>
    <name evidence="2" type="primary">ABSGL_10864.1 scaffold 12033</name>
</gene>
<organism evidence="2">
    <name type="scientific">Absidia glauca</name>
    <name type="common">Pin mould</name>
    <dbReference type="NCBI Taxonomy" id="4829"/>
    <lineage>
        <taxon>Eukaryota</taxon>
        <taxon>Fungi</taxon>
        <taxon>Fungi incertae sedis</taxon>
        <taxon>Mucoromycota</taxon>
        <taxon>Mucoromycotina</taxon>
        <taxon>Mucoromycetes</taxon>
        <taxon>Mucorales</taxon>
        <taxon>Cunninghamellaceae</taxon>
        <taxon>Absidia</taxon>
    </lineage>
</organism>
<accession>A0A168QL52</accession>
<evidence type="ECO:0000256" key="1">
    <source>
        <dbReference type="SAM" id="MobiDB-lite"/>
    </source>
</evidence>
<feature type="compositionally biased region" description="Low complexity" evidence="1">
    <location>
        <begin position="161"/>
        <end position="191"/>
    </location>
</feature>
<dbReference type="OMA" id="INDNSCR"/>
<reference evidence="2" key="1">
    <citation type="submission" date="2016-04" db="EMBL/GenBank/DDBJ databases">
        <authorList>
            <person name="Evans L.H."/>
            <person name="Alamgir A."/>
            <person name="Owens N."/>
            <person name="Weber N.D."/>
            <person name="Virtaneva K."/>
            <person name="Barbian K."/>
            <person name="Babar A."/>
            <person name="Rosenke K."/>
        </authorList>
    </citation>
    <scope>NUCLEOTIDE SEQUENCE [LARGE SCALE GENOMIC DNA]</scope>
    <source>
        <strain evidence="2">CBS 101.48</strain>
    </source>
</reference>
<sequence length="265" mass="28464">MPPVQQPQESCPICSSPIEEYLINLETRMSMCENVKCTYPFDTSNPGKFMVKAVGMISHNNSSNGVSGGSSGDGPLKGKKRAMPLLDQPHKSVNGKKQEITYSSTSPIKQKDTPLVLALPSKTISTGSVLTTSPRTPSGASHFTQDPNPPKRYRSQATMASSQDSRSSPSPTTPVTTNPSSKDNNNSISSNYTLADIESLLNDGGDEDNGSTVVTPKEDSLGSMNPMVWLDDMFQGQNPTDDSLKCNPLQTDQDLDSLLGLSLFQ</sequence>
<feature type="compositionally biased region" description="Polar residues" evidence="1">
    <location>
        <begin position="126"/>
        <end position="146"/>
    </location>
</feature>
<feature type="region of interest" description="Disordered" evidence="1">
    <location>
        <begin position="126"/>
        <end position="224"/>
    </location>
</feature>
<dbReference type="EMBL" id="LT554417">
    <property type="protein sequence ID" value="SAM04998.1"/>
    <property type="molecule type" value="Genomic_DNA"/>
</dbReference>
<evidence type="ECO:0000313" key="2">
    <source>
        <dbReference type="EMBL" id="SAM04998.1"/>
    </source>
</evidence>
<keyword evidence="3" id="KW-1185">Reference proteome</keyword>
<dbReference type="AlphaFoldDB" id="A0A168QL52"/>
<dbReference type="InParanoid" id="A0A168QL52"/>
<dbReference type="OrthoDB" id="2284630at2759"/>
<evidence type="ECO:0000313" key="3">
    <source>
        <dbReference type="Proteomes" id="UP000078561"/>
    </source>
</evidence>
<protein>
    <submittedName>
        <fullName evidence="2">Uncharacterized protein</fullName>
    </submittedName>
</protein>
<feature type="region of interest" description="Disordered" evidence="1">
    <location>
        <begin position="61"/>
        <end position="107"/>
    </location>
</feature>
<name>A0A168QL52_ABSGL</name>